<protein>
    <submittedName>
        <fullName evidence="1">Uncharacterized protein</fullName>
    </submittedName>
</protein>
<sequence>MTFLTKRDYSVATETLNLVHRLCANQEVTNMLLKDHHFHYLVELSSTSPSEDVRSLCFKIFGSLALSPSKQVVKMLFHKTRLVRVIADRLSKETSEDVISSILLFLMKITVRNYPIIIFFSRLMRFILSFLLQQAMMTITSRKLLPA</sequence>
<dbReference type="EMBL" id="RRYP01018344">
    <property type="protein sequence ID" value="TNV73676.1"/>
    <property type="molecule type" value="Genomic_DNA"/>
</dbReference>
<keyword evidence="2" id="KW-1185">Reference proteome</keyword>
<dbReference type="SUPFAM" id="SSF48371">
    <property type="entry name" value="ARM repeat"/>
    <property type="match status" value="1"/>
</dbReference>
<proteinExistence type="predicted"/>
<evidence type="ECO:0000313" key="2">
    <source>
        <dbReference type="Proteomes" id="UP000785679"/>
    </source>
</evidence>
<comment type="caution">
    <text evidence="1">The sequence shown here is derived from an EMBL/GenBank/DDBJ whole genome shotgun (WGS) entry which is preliminary data.</text>
</comment>
<reference evidence="1" key="1">
    <citation type="submission" date="2019-06" db="EMBL/GenBank/DDBJ databases">
        <authorList>
            <person name="Zheng W."/>
        </authorList>
    </citation>
    <scope>NUCLEOTIDE SEQUENCE</scope>
    <source>
        <strain evidence="1">QDHG01</strain>
    </source>
</reference>
<dbReference type="Proteomes" id="UP000785679">
    <property type="component" value="Unassembled WGS sequence"/>
</dbReference>
<evidence type="ECO:0000313" key="1">
    <source>
        <dbReference type="EMBL" id="TNV73676.1"/>
    </source>
</evidence>
<dbReference type="Gene3D" id="1.25.10.10">
    <property type="entry name" value="Leucine-rich Repeat Variant"/>
    <property type="match status" value="1"/>
</dbReference>
<accession>A0A8J8NFF6</accession>
<gene>
    <name evidence="1" type="ORF">FGO68_gene13917</name>
</gene>
<organism evidence="1 2">
    <name type="scientific">Halteria grandinella</name>
    <dbReference type="NCBI Taxonomy" id="5974"/>
    <lineage>
        <taxon>Eukaryota</taxon>
        <taxon>Sar</taxon>
        <taxon>Alveolata</taxon>
        <taxon>Ciliophora</taxon>
        <taxon>Intramacronucleata</taxon>
        <taxon>Spirotrichea</taxon>
        <taxon>Stichotrichia</taxon>
        <taxon>Sporadotrichida</taxon>
        <taxon>Halteriidae</taxon>
        <taxon>Halteria</taxon>
    </lineage>
</organism>
<name>A0A8J8NFF6_HALGN</name>
<dbReference type="AlphaFoldDB" id="A0A8J8NFF6"/>
<dbReference type="OrthoDB" id="322199at2759"/>
<dbReference type="InterPro" id="IPR016024">
    <property type="entry name" value="ARM-type_fold"/>
</dbReference>
<dbReference type="InterPro" id="IPR011989">
    <property type="entry name" value="ARM-like"/>
</dbReference>